<evidence type="ECO:0000259" key="8">
    <source>
        <dbReference type="PROSITE" id="PS50122"/>
    </source>
</evidence>
<feature type="active site" evidence="6">
    <location>
        <position position="59"/>
    </location>
</feature>
<dbReference type="CDD" id="cd16434">
    <property type="entry name" value="CheB-CheR_fusion"/>
    <property type="match status" value="1"/>
</dbReference>
<keyword evidence="5" id="KW-0949">S-adenosyl-L-methionine</keyword>
<keyword evidence="6" id="KW-0378">Hydrolase</keyword>
<dbReference type="Proteomes" id="UP001595998">
    <property type="component" value="Unassembled WGS sequence"/>
</dbReference>
<feature type="domain" description="CheB-type methylesterase" evidence="8">
    <location>
        <begin position="23"/>
        <end position="207"/>
    </location>
</feature>
<comment type="caution">
    <text evidence="10">The sequence shown here is derived from an EMBL/GenBank/DDBJ whole genome shotgun (WGS) entry which is preliminary data.</text>
</comment>
<sequence length="1004" mass="110645">MTTEDLSPALEPELNAAGPARLPVAIVGVGGSAGALDGYERLFTAMPAGSGLAFVVVPHLSPQQGADLMPDLLRRCTMLPVVAAEDGEPVQADHVYVAPPGHTLGLTDGRFQLTVDPHPHQPIDAFFASLAADQGERAVAVVLSGTGMDGSRGIQVIKQHLGVVLVQDPGTAQYPGMPQSALSTGMADHVLPAEDLAAELYAQATRTPALRYPDAFTSDGRPSAALKKVLAQVRQVTGHDFSQYKLSTLVRRIDRRMKGQQAESLEAYASLLQQNQKEVEELFRDFLINVTSFFRDPQAFALLQSQLRTYLQERPDLGVFRAWIAGCSTGQEAYSVAMLLREVADELAPDRSLQVQLFATDLDQDAIDEARMGLYSPQAVTGVSPQRLERFFVLHDGGYQVRSELREMMVFAPHNIFRDPPFTRLDLVTCRNMLIYFNVELQREILPLFHFALKPGGLLLLGPSETLGGSRDLFGSIDNRWKLSRREGPQSVPVRPLGHLSPTLAPLAPPAASRELSRRFAVSTREPSLAGHVQAVLLSEWGPPAVVVNAQGQVMYVSGRTGAYLELPHGSPNNNVTDLARPEVRYVLVNTLREAVASDQSARSSRLSVTVAGVNRGLEVVVRPLRLPGQPAGLYLIVFLDQGSLSQDPAALALPAEQHEQVTQLESELKHAKEYLQATVEEMEVALEERKSSYEELQTANEELQSSNEELMTSKEELQSLNEELSTINTEHHVIISDLQQANDDMKNLLSSVGIATVFLDNRMRVKRFTPRITDVINLMPVDIGRPLTDIASNLRYDLLADDIGRVLQTLAPFETEVQTRDDHWFLMRISPYRTFDNFIDGVVVIFTNIDVLKRLDGQLRDTLRYSDAILNAMTDPIVVLDQQLRVTSHNRALLDLVGHDETDIRGVRLYDLGQGQFDQTELISRLRLLSLGNAEVKDFILNMTVPGLGRRIVKLNARPLHSTESGSDLMLLWAEDVTPMLQKIAVRGADAIHAEAPGPEDEA</sequence>
<dbReference type="SUPFAM" id="SSF53335">
    <property type="entry name" value="S-adenosyl-L-methionine-dependent methyltransferases"/>
    <property type="match status" value="1"/>
</dbReference>
<dbReference type="RefSeq" id="WP_380036029.1">
    <property type="nucleotide sequence ID" value="NZ_JBHSEH010000004.1"/>
</dbReference>
<dbReference type="InterPro" id="IPR029063">
    <property type="entry name" value="SAM-dependent_MTases_sf"/>
</dbReference>
<dbReference type="InterPro" id="IPR022641">
    <property type="entry name" value="CheR_N"/>
</dbReference>
<dbReference type="EMBL" id="JBHSEH010000004">
    <property type="protein sequence ID" value="MFC4425055.1"/>
    <property type="molecule type" value="Genomic_DNA"/>
</dbReference>
<dbReference type="Gene3D" id="3.40.50.180">
    <property type="entry name" value="Methylesterase CheB, C-terminal domain"/>
    <property type="match status" value="1"/>
</dbReference>
<dbReference type="EC" id="2.1.1.80" evidence="2"/>
<dbReference type="PRINTS" id="PR00996">
    <property type="entry name" value="CHERMTFRASE"/>
</dbReference>
<dbReference type="SUPFAM" id="SSF55785">
    <property type="entry name" value="PYP-like sensor domain (PAS domain)"/>
    <property type="match status" value="2"/>
</dbReference>
<evidence type="ECO:0000256" key="3">
    <source>
        <dbReference type="ARBA" id="ARBA00022603"/>
    </source>
</evidence>
<evidence type="ECO:0000256" key="4">
    <source>
        <dbReference type="ARBA" id="ARBA00022679"/>
    </source>
</evidence>
<evidence type="ECO:0000313" key="11">
    <source>
        <dbReference type="Proteomes" id="UP001595998"/>
    </source>
</evidence>
<dbReference type="SMART" id="SM00091">
    <property type="entry name" value="PAS"/>
    <property type="match status" value="2"/>
</dbReference>
<dbReference type="InterPro" id="IPR035909">
    <property type="entry name" value="CheB_C"/>
</dbReference>
<dbReference type="InterPro" id="IPR036804">
    <property type="entry name" value="CheR_N_sf"/>
</dbReference>
<feature type="coiled-coil region" evidence="7">
    <location>
        <begin position="662"/>
        <end position="731"/>
    </location>
</feature>
<accession>A0ABV8XLH2</accession>
<dbReference type="InterPro" id="IPR035965">
    <property type="entry name" value="PAS-like_dom_sf"/>
</dbReference>
<evidence type="ECO:0000256" key="2">
    <source>
        <dbReference type="ARBA" id="ARBA00012534"/>
    </source>
</evidence>
<dbReference type="InterPro" id="IPR050903">
    <property type="entry name" value="Bact_Chemotaxis_MeTrfase"/>
</dbReference>
<evidence type="ECO:0000313" key="10">
    <source>
        <dbReference type="EMBL" id="MFC4425055.1"/>
    </source>
</evidence>
<dbReference type="PANTHER" id="PTHR24422:SF27">
    <property type="entry name" value="PROTEIN-GLUTAMATE O-METHYLTRANSFERASE"/>
    <property type="match status" value="1"/>
</dbReference>
<dbReference type="SMART" id="SM00138">
    <property type="entry name" value="MeTrc"/>
    <property type="match status" value="1"/>
</dbReference>
<dbReference type="InterPro" id="IPR000780">
    <property type="entry name" value="CheR_MeTrfase"/>
</dbReference>
<dbReference type="SUPFAM" id="SSF47757">
    <property type="entry name" value="Chemotaxis receptor methyltransferase CheR, N-terminal domain"/>
    <property type="match status" value="1"/>
</dbReference>
<dbReference type="PROSITE" id="PS50123">
    <property type="entry name" value="CHER"/>
    <property type="match status" value="1"/>
</dbReference>
<protein>
    <recommendedName>
        <fullName evidence="2">protein-glutamate O-methyltransferase</fullName>
        <ecNumber evidence="2">2.1.1.80</ecNumber>
    </recommendedName>
</protein>
<keyword evidence="3 10" id="KW-0489">Methyltransferase</keyword>
<evidence type="ECO:0000256" key="6">
    <source>
        <dbReference type="PROSITE-ProRule" id="PRU00050"/>
    </source>
</evidence>
<evidence type="ECO:0000259" key="9">
    <source>
        <dbReference type="PROSITE" id="PS50123"/>
    </source>
</evidence>
<gene>
    <name evidence="10" type="ORF">ACFOZ9_02450</name>
</gene>
<dbReference type="Pfam" id="PF08448">
    <property type="entry name" value="PAS_4"/>
    <property type="match status" value="1"/>
</dbReference>
<reference evidence="11" key="1">
    <citation type="journal article" date="2019" name="Int. J. Syst. Evol. Microbiol.">
        <title>The Global Catalogue of Microorganisms (GCM) 10K type strain sequencing project: providing services to taxonomists for standard genome sequencing and annotation.</title>
        <authorList>
            <consortium name="The Broad Institute Genomics Platform"/>
            <consortium name="The Broad Institute Genome Sequencing Center for Infectious Disease"/>
            <person name="Wu L."/>
            <person name="Ma J."/>
        </authorList>
    </citation>
    <scope>NUCLEOTIDE SEQUENCE [LARGE SCALE GENOMIC DNA]</scope>
    <source>
        <strain evidence="11">CCUG 56029</strain>
    </source>
</reference>
<dbReference type="InterPro" id="IPR000673">
    <property type="entry name" value="Sig_transdc_resp-reg_Me-estase"/>
</dbReference>
<organism evidence="10 11">
    <name type="scientific">Deinococcus navajonensis</name>
    <dbReference type="NCBI Taxonomy" id="309884"/>
    <lineage>
        <taxon>Bacteria</taxon>
        <taxon>Thermotogati</taxon>
        <taxon>Deinococcota</taxon>
        <taxon>Deinococci</taxon>
        <taxon>Deinococcales</taxon>
        <taxon>Deinococcaceae</taxon>
        <taxon>Deinococcus</taxon>
    </lineage>
</organism>
<dbReference type="Pfam" id="PF01339">
    <property type="entry name" value="CheB_methylest"/>
    <property type="match status" value="1"/>
</dbReference>
<keyword evidence="11" id="KW-1185">Reference proteome</keyword>
<keyword evidence="6" id="KW-0145">Chemotaxis</keyword>
<dbReference type="InterPro" id="IPR000014">
    <property type="entry name" value="PAS"/>
</dbReference>
<dbReference type="GO" id="GO:0032259">
    <property type="term" value="P:methylation"/>
    <property type="evidence" value="ECO:0007669"/>
    <property type="project" value="UniProtKB-KW"/>
</dbReference>
<feature type="active site" evidence="6">
    <location>
        <position position="149"/>
    </location>
</feature>
<dbReference type="Pfam" id="PF03705">
    <property type="entry name" value="CheR_N"/>
    <property type="match status" value="1"/>
</dbReference>
<dbReference type="InterPro" id="IPR013656">
    <property type="entry name" value="PAS_4"/>
</dbReference>
<keyword evidence="4" id="KW-0808">Transferase</keyword>
<dbReference type="GO" id="GO:0008168">
    <property type="term" value="F:methyltransferase activity"/>
    <property type="evidence" value="ECO:0007669"/>
    <property type="project" value="UniProtKB-KW"/>
</dbReference>
<dbReference type="Pfam" id="PF13596">
    <property type="entry name" value="PAS_10"/>
    <property type="match status" value="1"/>
</dbReference>
<dbReference type="Gene3D" id="3.40.50.150">
    <property type="entry name" value="Vaccinia Virus protein VP39"/>
    <property type="match status" value="1"/>
</dbReference>
<dbReference type="Gene3D" id="1.10.155.10">
    <property type="entry name" value="Chemotaxis receptor methyltransferase CheR, N-terminal domain"/>
    <property type="match status" value="1"/>
</dbReference>
<comment type="catalytic activity">
    <reaction evidence="1">
        <text>L-glutamyl-[protein] + S-adenosyl-L-methionine = [protein]-L-glutamate 5-O-methyl ester + S-adenosyl-L-homocysteine</text>
        <dbReference type="Rhea" id="RHEA:24452"/>
        <dbReference type="Rhea" id="RHEA-COMP:10208"/>
        <dbReference type="Rhea" id="RHEA-COMP:10311"/>
        <dbReference type="ChEBI" id="CHEBI:29973"/>
        <dbReference type="ChEBI" id="CHEBI:57856"/>
        <dbReference type="ChEBI" id="CHEBI:59789"/>
        <dbReference type="ChEBI" id="CHEBI:82795"/>
        <dbReference type="EC" id="2.1.1.80"/>
    </reaction>
</comment>
<dbReference type="Gene3D" id="3.30.450.20">
    <property type="entry name" value="PAS domain"/>
    <property type="match status" value="2"/>
</dbReference>
<dbReference type="SUPFAM" id="SSF52738">
    <property type="entry name" value="Methylesterase CheB, C-terminal domain"/>
    <property type="match status" value="1"/>
</dbReference>
<evidence type="ECO:0000256" key="5">
    <source>
        <dbReference type="ARBA" id="ARBA00022691"/>
    </source>
</evidence>
<dbReference type="PROSITE" id="PS50122">
    <property type="entry name" value="CHEB"/>
    <property type="match status" value="1"/>
</dbReference>
<proteinExistence type="predicted"/>
<feature type="domain" description="CheR-type methyltransferase" evidence="9">
    <location>
        <begin position="233"/>
        <end position="474"/>
    </location>
</feature>
<evidence type="ECO:0000256" key="7">
    <source>
        <dbReference type="SAM" id="Coils"/>
    </source>
</evidence>
<keyword evidence="7" id="KW-0175">Coiled coil</keyword>
<feature type="active site" evidence="6">
    <location>
        <position position="32"/>
    </location>
</feature>
<dbReference type="Pfam" id="PF01739">
    <property type="entry name" value="CheR"/>
    <property type="match status" value="1"/>
</dbReference>
<name>A0ABV8XLH2_9DEIO</name>
<dbReference type="InterPro" id="IPR022642">
    <property type="entry name" value="CheR_C"/>
</dbReference>
<dbReference type="PANTHER" id="PTHR24422">
    <property type="entry name" value="CHEMOTAXIS PROTEIN METHYLTRANSFERASE"/>
    <property type="match status" value="1"/>
</dbReference>
<evidence type="ECO:0000256" key="1">
    <source>
        <dbReference type="ARBA" id="ARBA00001541"/>
    </source>
</evidence>